<evidence type="ECO:0000313" key="2">
    <source>
        <dbReference type="Proteomes" id="UP001235343"/>
    </source>
</evidence>
<evidence type="ECO:0000313" key="1">
    <source>
        <dbReference type="EMBL" id="MDL4843101.1"/>
    </source>
</evidence>
<gene>
    <name evidence="1" type="ORF">QQS35_21925</name>
</gene>
<accession>A0ABT7LB69</accession>
<proteinExistence type="predicted"/>
<dbReference type="RefSeq" id="WP_285934393.1">
    <property type="nucleotide sequence ID" value="NZ_JASTZU010000063.1"/>
</dbReference>
<dbReference type="Proteomes" id="UP001235343">
    <property type="component" value="Unassembled WGS sequence"/>
</dbReference>
<comment type="caution">
    <text evidence="1">The sequence shown here is derived from an EMBL/GenBank/DDBJ whole genome shotgun (WGS) entry which is preliminary data.</text>
</comment>
<protein>
    <submittedName>
        <fullName evidence="1">YpjP family protein</fullName>
    </submittedName>
</protein>
<reference evidence="1 2" key="1">
    <citation type="submission" date="2023-06" db="EMBL/GenBank/DDBJ databases">
        <title>Aquibacillus rhizosphaerae LR5S19.</title>
        <authorList>
            <person name="Sun J.-Q."/>
        </authorList>
    </citation>
    <scope>NUCLEOTIDE SEQUENCE [LARGE SCALE GENOMIC DNA]</scope>
    <source>
        <strain evidence="1 2">LR5S19</strain>
    </source>
</reference>
<name>A0ABT7LB69_9BACI</name>
<dbReference type="EMBL" id="JASTZU010000063">
    <property type="protein sequence ID" value="MDL4843101.1"/>
    <property type="molecule type" value="Genomic_DNA"/>
</dbReference>
<keyword evidence="2" id="KW-1185">Reference proteome</keyword>
<dbReference type="Pfam" id="PF14005">
    <property type="entry name" value="YpjP"/>
    <property type="match status" value="1"/>
</dbReference>
<sequence length="201" mass="23365">MKMWIKKISVILITFMTLGVYIPPTYLNTNAQSDEFFSENADLNDDQLIPIAELETEEESVVEDLDSTEYLTSIIVEQAKNQTISKLGPRIISRIEADFTSNILSNMEEVVSMILADVGEDEFQYYGITEEPSPGYGEKIFNLYNYRSNQDIAKFHVRRDNRPGEGYWFNFHYHLSNDGFEEHYAIGEIYWSKDTPPRWMA</sequence>
<dbReference type="InterPro" id="IPR025616">
    <property type="entry name" value="YpjP"/>
</dbReference>
<organism evidence="1 2">
    <name type="scientific">Aquibacillus rhizosphaerae</name>
    <dbReference type="NCBI Taxonomy" id="3051431"/>
    <lineage>
        <taxon>Bacteria</taxon>
        <taxon>Bacillati</taxon>
        <taxon>Bacillota</taxon>
        <taxon>Bacilli</taxon>
        <taxon>Bacillales</taxon>
        <taxon>Bacillaceae</taxon>
        <taxon>Aquibacillus</taxon>
    </lineage>
</organism>